<name>A0ACB8ANL4_9AGAM</name>
<dbReference type="EMBL" id="MU267608">
    <property type="protein sequence ID" value="KAH7914857.1"/>
    <property type="molecule type" value="Genomic_DNA"/>
</dbReference>
<proteinExistence type="predicted"/>
<reference evidence="1" key="1">
    <citation type="journal article" date="2021" name="New Phytol.">
        <title>Evolutionary innovations through gain and loss of genes in the ectomycorrhizal Boletales.</title>
        <authorList>
            <person name="Wu G."/>
            <person name="Miyauchi S."/>
            <person name="Morin E."/>
            <person name="Kuo A."/>
            <person name="Drula E."/>
            <person name="Varga T."/>
            <person name="Kohler A."/>
            <person name="Feng B."/>
            <person name="Cao Y."/>
            <person name="Lipzen A."/>
            <person name="Daum C."/>
            <person name="Hundley H."/>
            <person name="Pangilinan J."/>
            <person name="Johnson J."/>
            <person name="Barry K."/>
            <person name="LaButti K."/>
            <person name="Ng V."/>
            <person name="Ahrendt S."/>
            <person name="Min B."/>
            <person name="Choi I.G."/>
            <person name="Park H."/>
            <person name="Plett J.M."/>
            <person name="Magnuson J."/>
            <person name="Spatafora J.W."/>
            <person name="Nagy L.G."/>
            <person name="Henrissat B."/>
            <person name="Grigoriev I.V."/>
            <person name="Yang Z.L."/>
            <person name="Xu J."/>
            <person name="Martin F.M."/>
        </authorList>
    </citation>
    <scope>NUCLEOTIDE SEQUENCE</scope>
    <source>
        <strain evidence="1">ATCC 28755</strain>
    </source>
</reference>
<gene>
    <name evidence="1" type="ORF">BJ138DRAFT_1110230</name>
</gene>
<comment type="caution">
    <text evidence="1">The sequence shown here is derived from an EMBL/GenBank/DDBJ whole genome shotgun (WGS) entry which is preliminary data.</text>
</comment>
<sequence length="148" mass="15695">MKLVSLAVFTASFVAHALSQSIEIAAPADWSSVYPGNSVSVQVDLPNFNSQATQVAVVIAIFPCFSDPPLSCPAFERDGVGNILYNGPFDPQYPAPNPNSEPPQQIFDIAIPPGTKTGPAVFSVTHISFVGADNLPFFESTNITVVVQ</sequence>
<accession>A0ACB8ANL4</accession>
<keyword evidence="2" id="KW-1185">Reference proteome</keyword>
<dbReference type="Proteomes" id="UP000790377">
    <property type="component" value="Unassembled WGS sequence"/>
</dbReference>
<evidence type="ECO:0000313" key="2">
    <source>
        <dbReference type="Proteomes" id="UP000790377"/>
    </source>
</evidence>
<evidence type="ECO:0000313" key="1">
    <source>
        <dbReference type="EMBL" id="KAH7914857.1"/>
    </source>
</evidence>
<organism evidence="1 2">
    <name type="scientific">Hygrophoropsis aurantiaca</name>
    <dbReference type="NCBI Taxonomy" id="72124"/>
    <lineage>
        <taxon>Eukaryota</taxon>
        <taxon>Fungi</taxon>
        <taxon>Dikarya</taxon>
        <taxon>Basidiomycota</taxon>
        <taxon>Agaricomycotina</taxon>
        <taxon>Agaricomycetes</taxon>
        <taxon>Agaricomycetidae</taxon>
        <taxon>Boletales</taxon>
        <taxon>Coniophorineae</taxon>
        <taxon>Hygrophoropsidaceae</taxon>
        <taxon>Hygrophoropsis</taxon>
    </lineage>
</organism>
<protein>
    <submittedName>
        <fullName evidence="1">Uncharacterized protein</fullName>
    </submittedName>
</protein>